<organism evidence="1 2">
    <name type="scientific">Pseudocercospora musae</name>
    <dbReference type="NCBI Taxonomy" id="113226"/>
    <lineage>
        <taxon>Eukaryota</taxon>
        <taxon>Fungi</taxon>
        <taxon>Dikarya</taxon>
        <taxon>Ascomycota</taxon>
        <taxon>Pezizomycotina</taxon>
        <taxon>Dothideomycetes</taxon>
        <taxon>Dothideomycetidae</taxon>
        <taxon>Mycosphaerellales</taxon>
        <taxon>Mycosphaerellaceae</taxon>
        <taxon>Pseudocercospora</taxon>
    </lineage>
</organism>
<reference evidence="1 2" key="1">
    <citation type="submission" date="2015-07" db="EMBL/GenBank/DDBJ databases">
        <title>Comparative genomics of the Sigatoka disease complex on banana suggests a link between parallel evolutionary changes in Pseudocercospora fijiensis and Pseudocercospora eumusae and increased virulence on the banana host.</title>
        <authorList>
            <person name="Chang T.-C."/>
            <person name="Salvucci A."/>
            <person name="Crous P.W."/>
            <person name="Stergiopoulos I."/>
        </authorList>
    </citation>
    <scope>NUCLEOTIDE SEQUENCE [LARGE SCALE GENOMIC DNA]</scope>
    <source>
        <strain evidence="1 2">CBS 116634</strain>
    </source>
</reference>
<keyword evidence="2" id="KW-1185">Reference proteome</keyword>
<name>A0A139ID61_9PEZI</name>
<evidence type="ECO:0000313" key="1">
    <source>
        <dbReference type="EMBL" id="KXT12678.1"/>
    </source>
</evidence>
<gene>
    <name evidence="1" type="ORF">AC579_3277</name>
</gene>
<protein>
    <submittedName>
        <fullName evidence="1">Uncharacterized protein</fullName>
    </submittedName>
</protein>
<dbReference type="Proteomes" id="UP000073492">
    <property type="component" value="Unassembled WGS sequence"/>
</dbReference>
<dbReference type="AlphaFoldDB" id="A0A139ID61"/>
<evidence type="ECO:0000313" key="2">
    <source>
        <dbReference type="Proteomes" id="UP000073492"/>
    </source>
</evidence>
<accession>A0A139ID61</accession>
<dbReference type="EMBL" id="LFZO01000143">
    <property type="protein sequence ID" value="KXT12678.1"/>
    <property type="molecule type" value="Genomic_DNA"/>
</dbReference>
<proteinExistence type="predicted"/>
<comment type="caution">
    <text evidence="1">The sequence shown here is derived from an EMBL/GenBank/DDBJ whole genome shotgun (WGS) entry which is preliminary data.</text>
</comment>
<sequence>MYIGPIKTLDLSAGWLNGRVLDYDYSRYQEVAGSVLLLRRSTNVLVSVLNVSRYSSSANELQDKRDE</sequence>